<proteinExistence type="inferred from homology"/>
<feature type="domain" description="Cytochrome C biogenesis protein transmembrane" evidence="7">
    <location>
        <begin position="18"/>
        <end position="212"/>
    </location>
</feature>
<dbReference type="InterPro" id="IPR051790">
    <property type="entry name" value="Cytochrome_c-biogenesis_DsbD"/>
</dbReference>
<evidence type="ECO:0000256" key="3">
    <source>
        <dbReference type="ARBA" id="ARBA00022692"/>
    </source>
</evidence>
<feature type="transmembrane region" description="Helical" evidence="6">
    <location>
        <begin position="169"/>
        <end position="190"/>
    </location>
</feature>
<feature type="transmembrane region" description="Helical" evidence="6">
    <location>
        <begin position="91"/>
        <end position="111"/>
    </location>
</feature>
<feature type="transmembrane region" description="Helical" evidence="6">
    <location>
        <begin position="62"/>
        <end position="85"/>
    </location>
</feature>
<name>A0ABU3NV67_9FIRM</name>
<accession>A0ABU3NV67</accession>
<comment type="subcellular location">
    <subcellularLocation>
        <location evidence="1">Membrane</location>
        <topology evidence="1">Multi-pass membrane protein</topology>
    </subcellularLocation>
</comment>
<dbReference type="PANTHER" id="PTHR31272:SF6">
    <property type="entry name" value="CYTOCHROME C-TYPE BIOGENESIS CCDA-LIKE CHLOROPLASTIC PROTEIN"/>
    <property type="match status" value="1"/>
</dbReference>
<evidence type="ECO:0000256" key="1">
    <source>
        <dbReference type="ARBA" id="ARBA00004141"/>
    </source>
</evidence>
<reference evidence="8 9" key="1">
    <citation type="submission" date="2023-07" db="EMBL/GenBank/DDBJ databases">
        <title>The novel representative of Negativicutes class, Anaeroselena agilis gen. nov. sp. nov.</title>
        <authorList>
            <person name="Prokofeva M.I."/>
            <person name="Elcheninov A.G."/>
            <person name="Klyukina A."/>
            <person name="Kublanov I.V."/>
            <person name="Frolov E.N."/>
            <person name="Podosokorskaya O.A."/>
        </authorList>
    </citation>
    <scope>NUCLEOTIDE SEQUENCE [LARGE SCALE GENOMIC DNA]</scope>
    <source>
        <strain evidence="8 9">4137-cl</strain>
    </source>
</reference>
<evidence type="ECO:0000313" key="9">
    <source>
        <dbReference type="Proteomes" id="UP001254848"/>
    </source>
</evidence>
<feature type="transmembrane region" description="Helical" evidence="6">
    <location>
        <begin position="132"/>
        <end position="163"/>
    </location>
</feature>
<dbReference type="EMBL" id="JAUOZS010000001">
    <property type="protein sequence ID" value="MDT8900325.1"/>
    <property type="molecule type" value="Genomic_DNA"/>
</dbReference>
<dbReference type="Proteomes" id="UP001254848">
    <property type="component" value="Unassembled WGS sequence"/>
</dbReference>
<dbReference type="InterPro" id="IPR003834">
    <property type="entry name" value="Cyt_c_assmbl_TM_dom"/>
</dbReference>
<comment type="caution">
    <text evidence="8">The sequence shown here is derived from an EMBL/GenBank/DDBJ whole genome shotgun (WGS) entry which is preliminary data.</text>
</comment>
<organism evidence="8 9">
    <name type="scientific">Anaeroselena agilis</name>
    <dbReference type="NCBI Taxonomy" id="3063788"/>
    <lineage>
        <taxon>Bacteria</taxon>
        <taxon>Bacillati</taxon>
        <taxon>Bacillota</taxon>
        <taxon>Negativicutes</taxon>
        <taxon>Acetonemataceae</taxon>
        <taxon>Anaeroselena</taxon>
    </lineage>
</organism>
<evidence type="ECO:0000259" key="7">
    <source>
        <dbReference type="Pfam" id="PF02683"/>
    </source>
</evidence>
<gene>
    <name evidence="8" type="ORF">Q4T40_03605</name>
</gene>
<evidence type="ECO:0000313" key="8">
    <source>
        <dbReference type="EMBL" id="MDT8900325.1"/>
    </source>
</evidence>
<dbReference type="Pfam" id="PF02683">
    <property type="entry name" value="DsbD_TM"/>
    <property type="match status" value="1"/>
</dbReference>
<protein>
    <submittedName>
        <fullName evidence="8">Cytochrome c biogenesis protein CcdA</fullName>
    </submittedName>
</protein>
<keyword evidence="4 6" id="KW-1133">Transmembrane helix</keyword>
<dbReference type="RefSeq" id="WP_413778876.1">
    <property type="nucleotide sequence ID" value="NZ_JAUOZS010000001.1"/>
</dbReference>
<evidence type="ECO:0000256" key="6">
    <source>
        <dbReference type="SAM" id="Phobius"/>
    </source>
</evidence>
<evidence type="ECO:0000256" key="5">
    <source>
        <dbReference type="ARBA" id="ARBA00023136"/>
    </source>
</evidence>
<keyword evidence="9" id="KW-1185">Reference proteome</keyword>
<comment type="similarity">
    <text evidence="2">Belongs to the DsbD family.</text>
</comment>
<feature type="transmembrane region" description="Helical" evidence="6">
    <location>
        <begin position="211"/>
        <end position="231"/>
    </location>
</feature>
<keyword evidence="5 6" id="KW-0472">Membrane</keyword>
<evidence type="ECO:0000256" key="4">
    <source>
        <dbReference type="ARBA" id="ARBA00022989"/>
    </source>
</evidence>
<feature type="transmembrane region" description="Helical" evidence="6">
    <location>
        <begin position="31"/>
        <end position="50"/>
    </location>
</feature>
<evidence type="ECO:0000256" key="2">
    <source>
        <dbReference type="ARBA" id="ARBA00006143"/>
    </source>
</evidence>
<keyword evidence="3 6" id="KW-0812">Transmembrane</keyword>
<sequence>METILTFLSGLLYSAPIVALAAAFAWGILSVVLSPCHMASIPLVVGFVSQKNGKSPGKAFRISFLFAIGILVAIAVLGAITAAMGRLMGDIGSWINYLVAAVFLFVGLYLLEWIEWPWAGREMKSDIGAGYMAVLGMGLLFGMSLGPCTFAFMAPILGIVFGVSAAQPVFAMAMLAAFALGHCSVILLAGMLTDQVQRYLNWTARTKAAIAIRKVSGLLVIVVAGYLIYLAL</sequence>
<dbReference type="PANTHER" id="PTHR31272">
    <property type="entry name" value="CYTOCHROME C-TYPE BIOGENESIS PROTEIN HI_1454-RELATED"/>
    <property type="match status" value="1"/>
</dbReference>